<dbReference type="GO" id="GO:0016780">
    <property type="term" value="F:phosphotransferase activity, for other substituted phosphate groups"/>
    <property type="evidence" value="ECO:0007669"/>
    <property type="project" value="TreeGrafter"/>
</dbReference>
<dbReference type="AlphaFoldDB" id="A0A2V1KD50"/>
<proteinExistence type="inferred from homology"/>
<evidence type="ECO:0000313" key="5">
    <source>
        <dbReference type="Proteomes" id="UP000245283"/>
    </source>
</evidence>
<keyword evidence="5" id="KW-1185">Reference proteome</keyword>
<keyword evidence="2" id="KW-0812">Transmembrane</keyword>
<dbReference type="InterPro" id="IPR003362">
    <property type="entry name" value="Bact_transf"/>
</dbReference>
<evidence type="ECO:0000313" key="4">
    <source>
        <dbReference type="EMBL" id="PWF26904.1"/>
    </source>
</evidence>
<dbReference type="PANTHER" id="PTHR30576">
    <property type="entry name" value="COLANIC BIOSYNTHESIS UDP-GLUCOSE LIPID CARRIER TRANSFERASE"/>
    <property type="match status" value="1"/>
</dbReference>
<protein>
    <recommendedName>
        <fullName evidence="3">Bacterial sugar transferase domain-containing protein</fullName>
    </recommendedName>
</protein>
<dbReference type="OrthoDB" id="9808602at2"/>
<keyword evidence="2" id="KW-1133">Transmembrane helix</keyword>
<feature type="transmembrane region" description="Helical" evidence="2">
    <location>
        <begin position="62"/>
        <end position="86"/>
    </location>
</feature>
<evidence type="ECO:0000256" key="1">
    <source>
        <dbReference type="ARBA" id="ARBA00006464"/>
    </source>
</evidence>
<name>A0A2V1KD50_9ACTO</name>
<organism evidence="4 5">
    <name type="scientific">Ancrocorticia populi</name>
    <dbReference type="NCBI Taxonomy" id="2175228"/>
    <lineage>
        <taxon>Bacteria</taxon>
        <taxon>Bacillati</taxon>
        <taxon>Actinomycetota</taxon>
        <taxon>Actinomycetes</taxon>
        <taxon>Actinomycetales</taxon>
        <taxon>Actinomycetaceae</taxon>
        <taxon>Ancrocorticia</taxon>
    </lineage>
</organism>
<evidence type="ECO:0000256" key="2">
    <source>
        <dbReference type="SAM" id="Phobius"/>
    </source>
</evidence>
<dbReference type="Proteomes" id="UP000245283">
    <property type="component" value="Unassembled WGS sequence"/>
</dbReference>
<reference evidence="5" key="1">
    <citation type="submission" date="2018-05" db="EMBL/GenBank/DDBJ databases">
        <authorList>
            <person name="Li Y."/>
        </authorList>
    </citation>
    <scope>NUCLEOTIDE SEQUENCE [LARGE SCALE GENOMIC DNA]</scope>
    <source>
        <strain evidence="5">sk1b4</strain>
    </source>
</reference>
<comment type="similarity">
    <text evidence="1">Belongs to the bacterial sugar transferase family.</text>
</comment>
<sequence>MVLPWKTAINVAKLDLSRGSATPHLLNRRARVVGAGAEHSGKRFQLDWHTVRLFLYRCFKRLGDIIVSALGIILLGIPMVIAAVAIKIESRGPVLDLAERIGKDGRPFVLMRFQTGHEFSQSDEPARTASFLRRTHLDAAPQLFNVLMGSMSIIGPSAESREFYRASRQEIPQIRQRLLVRPGMSGLEKAAGATELARGTESPNVEYVRMQSGLLDLKIFALTLFVLFHDDNGSA</sequence>
<dbReference type="Pfam" id="PF02397">
    <property type="entry name" value="Bac_transf"/>
    <property type="match status" value="1"/>
</dbReference>
<accession>A0A2V1KD50</accession>
<gene>
    <name evidence="4" type="ORF">DD236_00350</name>
</gene>
<evidence type="ECO:0000259" key="3">
    <source>
        <dbReference type="Pfam" id="PF02397"/>
    </source>
</evidence>
<keyword evidence="2" id="KW-0472">Membrane</keyword>
<dbReference type="EMBL" id="QETB01000001">
    <property type="protein sequence ID" value="PWF26904.1"/>
    <property type="molecule type" value="Genomic_DNA"/>
</dbReference>
<comment type="caution">
    <text evidence="4">The sequence shown here is derived from an EMBL/GenBank/DDBJ whole genome shotgun (WGS) entry which is preliminary data.</text>
</comment>
<dbReference type="PANTHER" id="PTHR30576:SF0">
    <property type="entry name" value="UNDECAPRENYL-PHOSPHATE N-ACETYLGALACTOSAMINYL 1-PHOSPHATE TRANSFERASE-RELATED"/>
    <property type="match status" value="1"/>
</dbReference>
<feature type="domain" description="Bacterial sugar transferase" evidence="3">
    <location>
        <begin position="60"/>
        <end position="228"/>
    </location>
</feature>